<dbReference type="AlphaFoldDB" id="A0A0A9H1C0"/>
<accession>A0A0A9H1C0</accession>
<reference evidence="1" key="2">
    <citation type="journal article" date="2015" name="Data Brief">
        <title>Shoot transcriptome of the giant reed, Arundo donax.</title>
        <authorList>
            <person name="Barrero R.A."/>
            <person name="Guerrero F.D."/>
            <person name="Moolhuijzen P."/>
            <person name="Goolsby J.A."/>
            <person name="Tidwell J."/>
            <person name="Bellgard S.E."/>
            <person name="Bellgard M.I."/>
        </authorList>
    </citation>
    <scope>NUCLEOTIDE SEQUENCE</scope>
    <source>
        <tissue evidence="1">Shoot tissue taken approximately 20 cm above the soil surface</tissue>
    </source>
</reference>
<name>A0A0A9H1C0_ARUDO</name>
<organism evidence="1">
    <name type="scientific">Arundo donax</name>
    <name type="common">Giant reed</name>
    <name type="synonym">Donax arundinaceus</name>
    <dbReference type="NCBI Taxonomy" id="35708"/>
    <lineage>
        <taxon>Eukaryota</taxon>
        <taxon>Viridiplantae</taxon>
        <taxon>Streptophyta</taxon>
        <taxon>Embryophyta</taxon>
        <taxon>Tracheophyta</taxon>
        <taxon>Spermatophyta</taxon>
        <taxon>Magnoliopsida</taxon>
        <taxon>Liliopsida</taxon>
        <taxon>Poales</taxon>
        <taxon>Poaceae</taxon>
        <taxon>PACMAD clade</taxon>
        <taxon>Arundinoideae</taxon>
        <taxon>Arundineae</taxon>
        <taxon>Arundo</taxon>
    </lineage>
</organism>
<reference evidence="1" key="1">
    <citation type="submission" date="2014-09" db="EMBL/GenBank/DDBJ databases">
        <authorList>
            <person name="Magalhaes I.L.F."/>
            <person name="Oliveira U."/>
            <person name="Santos F.R."/>
            <person name="Vidigal T.H.D.A."/>
            <person name="Brescovit A.D."/>
            <person name="Santos A.J."/>
        </authorList>
    </citation>
    <scope>NUCLEOTIDE SEQUENCE</scope>
    <source>
        <tissue evidence="1">Shoot tissue taken approximately 20 cm above the soil surface</tissue>
    </source>
</reference>
<sequence>MILYSSTLYSFNSCPFLLDAAYMNCMSRSSTCIDQTVPWMCLATWGSIQRGR</sequence>
<dbReference type="EMBL" id="GBRH01168312">
    <property type="protein sequence ID" value="JAE29584.1"/>
    <property type="molecule type" value="Transcribed_RNA"/>
</dbReference>
<proteinExistence type="predicted"/>
<evidence type="ECO:0000313" key="1">
    <source>
        <dbReference type="EMBL" id="JAE29584.1"/>
    </source>
</evidence>
<protein>
    <submittedName>
        <fullName evidence="1">Uncharacterized protein</fullName>
    </submittedName>
</protein>